<reference evidence="3 4" key="1">
    <citation type="journal article" date="2016" name="Antonie Van Leeuwenhoek">
        <title>Denitratimonas tolerans gen. nov., sp. nov., a denitrifying bacterium isolated from a bioreactor for tannery wastewater treatment.</title>
        <authorList>
            <person name="Han S.I."/>
            <person name="Kim J.O."/>
            <person name="Lee Y.R."/>
            <person name="Ekpeghere K.I."/>
            <person name="Koh S.C."/>
            <person name="Whang K.S."/>
        </authorList>
    </citation>
    <scope>NUCLEOTIDE SEQUENCE [LARGE SCALE GENOMIC DNA]</scope>
    <source>
        <strain evidence="3 4">KACC 17565</strain>
    </source>
</reference>
<evidence type="ECO:0000259" key="2">
    <source>
        <dbReference type="Pfam" id="PF01757"/>
    </source>
</evidence>
<dbReference type="PANTHER" id="PTHR23028:SF131">
    <property type="entry name" value="BLR2367 PROTEIN"/>
    <property type="match status" value="1"/>
</dbReference>
<feature type="domain" description="Acyltransferase 3" evidence="2">
    <location>
        <begin position="15"/>
        <end position="358"/>
    </location>
</feature>
<keyword evidence="3" id="KW-0808">Transferase</keyword>
<dbReference type="EC" id="2.3.-.-" evidence="3"/>
<keyword evidence="1" id="KW-1133">Transmembrane helix</keyword>
<keyword evidence="1" id="KW-0472">Membrane</keyword>
<dbReference type="InterPro" id="IPR002656">
    <property type="entry name" value="Acyl_transf_3_dom"/>
</dbReference>
<dbReference type="GO" id="GO:0016747">
    <property type="term" value="F:acyltransferase activity, transferring groups other than amino-acyl groups"/>
    <property type="evidence" value="ECO:0007669"/>
    <property type="project" value="InterPro"/>
</dbReference>
<keyword evidence="4" id="KW-1185">Reference proteome</keyword>
<feature type="transmembrane region" description="Helical" evidence="1">
    <location>
        <begin position="302"/>
        <end position="320"/>
    </location>
</feature>
<dbReference type="EMBL" id="JBBDHC010000007">
    <property type="protein sequence ID" value="MEJ1249353.1"/>
    <property type="molecule type" value="Genomic_DNA"/>
</dbReference>
<comment type="caution">
    <text evidence="3">The sequence shown here is derived from an EMBL/GenBank/DDBJ whole genome shotgun (WGS) entry which is preliminary data.</text>
</comment>
<dbReference type="AlphaFoldDB" id="A0AAW9R1N8"/>
<sequence length="382" mass="41708">MNRPASPRMPPYADALTGLRGMAALWVLVFHLWQRTGAPALALGPLDFTPLAAHGYLGVDLFFVLSGYLIGGPWVAARLGGAKVAFGTFWRRRVLRVFPAYWAQWIVLALLAALGPGGFPMGAGEALLSVTLTANLINNATALNPVWWSLPVEWDFYLVAPLVALAFAARRALPRGLVLLVLACVGFRVLVWWMVFDQGVEWLTLYRWVIQLPGRLDQFALGMLVAHALMLGRSGSDRCLLLAGVAVTLVLVWLLPRAGYVVDGALAPWLFLQFTLFGCAFAALVGAAAISRAMPVRALLANRPMVFLGTISYSLYLWHYPVLDGLARYAKARGADTASWCWAALAVIASVAVSALSYALTERPFLRHRREKMRPDAPRAAP</sequence>
<dbReference type="Pfam" id="PF01757">
    <property type="entry name" value="Acyl_transf_3"/>
    <property type="match status" value="1"/>
</dbReference>
<organism evidence="3 4">
    <name type="scientific">Denitratimonas tolerans</name>
    <dbReference type="NCBI Taxonomy" id="1338420"/>
    <lineage>
        <taxon>Bacteria</taxon>
        <taxon>Pseudomonadati</taxon>
        <taxon>Pseudomonadota</taxon>
        <taxon>Gammaproteobacteria</taxon>
        <taxon>Lysobacterales</taxon>
        <taxon>Lysobacteraceae</taxon>
        <taxon>Denitratimonas</taxon>
    </lineage>
</organism>
<protein>
    <submittedName>
        <fullName evidence="3">Acyltransferase</fullName>
        <ecNumber evidence="3">2.3.-.-</ecNumber>
    </submittedName>
</protein>
<gene>
    <name evidence="3" type="ORF">WB794_06665</name>
</gene>
<dbReference type="InterPro" id="IPR050879">
    <property type="entry name" value="Acyltransferase_3"/>
</dbReference>
<feature type="transmembrane region" description="Helical" evidence="1">
    <location>
        <begin position="340"/>
        <end position="360"/>
    </location>
</feature>
<feature type="transmembrane region" description="Helical" evidence="1">
    <location>
        <begin position="53"/>
        <end position="77"/>
    </location>
</feature>
<feature type="transmembrane region" description="Helical" evidence="1">
    <location>
        <begin position="154"/>
        <end position="170"/>
    </location>
</feature>
<feature type="transmembrane region" description="Helical" evidence="1">
    <location>
        <begin position="239"/>
        <end position="256"/>
    </location>
</feature>
<accession>A0AAW9R1N8</accession>
<feature type="transmembrane region" description="Helical" evidence="1">
    <location>
        <begin position="177"/>
        <end position="196"/>
    </location>
</feature>
<proteinExistence type="predicted"/>
<name>A0AAW9R1N8_9GAMM</name>
<feature type="transmembrane region" description="Helical" evidence="1">
    <location>
        <begin position="268"/>
        <end position="290"/>
    </location>
</feature>
<feature type="transmembrane region" description="Helical" evidence="1">
    <location>
        <begin position="98"/>
        <end position="119"/>
    </location>
</feature>
<dbReference type="GO" id="GO:0016020">
    <property type="term" value="C:membrane"/>
    <property type="evidence" value="ECO:0007669"/>
    <property type="project" value="TreeGrafter"/>
</dbReference>
<evidence type="ECO:0000313" key="4">
    <source>
        <dbReference type="Proteomes" id="UP001364472"/>
    </source>
</evidence>
<feature type="transmembrane region" description="Helical" evidence="1">
    <location>
        <begin position="12"/>
        <end position="33"/>
    </location>
</feature>
<evidence type="ECO:0000256" key="1">
    <source>
        <dbReference type="SAM" id="Phobius"/>
    </source>
</evidence>
<keyword evidence="1" id="KW-0812">Transmembrane</keyword>
<dbReference type="Proteomes" id="UP001364472">
    <property type="component" value="Unassembled WGS sequence"/>
</dbReference>
<dbReference type="RefSeq" id="WP_337335069.1">
    <property type="nucleotide sequence ID" value="NZ_JBBDHC010000007.1"/>
</dbReference>
<keyword evidence="3" id="KW-0012">Acyltransferase</keyword>
<feature type="transmembrane region" description="Helical" evidence="1">
    <location>
        <begin position="216"/>
        <end position="232"/>
    </location>
</feature>
<dbReference type="GO" id="GO:0000271">
    <property type="term" value="P:polysaccharide biosynthetic process"/>
    <property type="evidence" value="ECO:0007669"/>
    <property type="project" value="TreeGrafter"/>
</dbReference>
<evidence type="ECO:0000313" key="3">
    <source>
        <dbReference type="EMBL" id="MEJ1249353.1"/>
    </source>
</evidence>
<dbReference type="PANTHER" id="PTHR23028">
    <property type="entry name" value="ACETYLTRANSFERASE"/>
    <property type="match status" value="1"/>
</dbReference>